<dbReference type="EMBL" id="JAHLFE010000016">
    <property type="protein sequence ID" value="MBU3843429.1"/>
    <property type="molecule type" value="Genomic_DNA"/>
</dbReference>
<comment type="caution">
    <text evidence="10">The sequence shown here is derived from an EMBL/GenBank/DDBJ whole genome shotgun (WGS) entry which is preliminary data.</text>
</comment>
<evidence type="ECO:0000256" key="7">
    <source>
        <dbReference type="ARBA" id="ARBA00022989"/>
    </source>
</evidence>
<feature type="transmembrane region" description="Helical" evidence="9">
    <location>
        <begin position="82"/>
        <end position="109"/>
    </location>
</feature>
<keyword evidence="8 9" id="KW-0472">Membrane</keyword>
<dbReference type="InterPro" id="IPR007334">
    <property type="entry name" value="UPF0208"/>
</dbReference>
<evidence type="ECO:0000256" key="8">
    <source>
        <dbReference type="ARBA" id="ARBA00023136"/>
    </source>
</evidence>
<keyword evidence="7 9" id="KW-1133">Transmembrane helix</keyword>
<reference evidence="10" key="2">
    <citation type="submission" date="2021-04" db="EMBL/GenBank/DDBJ databases">
        <authorList>
            <person name="Gilroy R."/>
        </authorList>
    </citation>
    <scope>NUCLEOTIDE SEQUENCE</scope>
    <source>
        <strain evidence="10">378</strain>
    </source>
</reference>
<protein>
    <recommendedName>
        <fullName evidence="3">UPF0208 membrane protein YfbV</fullName>
    </recommendedName>
</protein>
<evidence type="ECO:0000313" key="11">
    <source>
        <dbReference type="Proteomes" id="UP000733611"/>
    </source>
</evidence>
<feature type="transmembrane region" description="Helical" evidence="9">
    <location>
        <begin position="45"/>
        <end position="70"/>
    </location>
</feature>
<evidence type="ECO:0000256" key="2">
    <source>
        <dbReference type="ARBA" id="ARBA00009474"/>
    </source>
</evidence>
<comment type="similarity">
    <text evidence="2">Belongs to the UPF0208 family.</text>
</comment>
<dbReference type="GO" id="GO:0005886">
    <property type="term" value="C:plasma membrane"/>
    <property type="evidence" value="ECO:0007669"/>
    <property type="project" value="UniProtKB-SubCell"/>
</dbReference>
<keyword evidence="6 9" id="KW-0812">Transmembrane</keyword>
<comment type="subcellular location">
    <subcellularLocation>
        <location evidence="1">Cell inner membrane</location>
        <topology evidence="1">Multi-pass membrane protein</topology>
    </subcellularLocation>
</comment>
<evidence type="ECO:0000256" key="3">
    <source>
        <dbReference type="ARBA" id="ARBA00018831"/>
    </source>
</evidence>
<evidence type="ECO:0000256" key="4">
    <source>
        <dbReference type="ARBA" id="ARBA00022475"/>
    </source>
</evidence>
<evidence type="ECO:0000256" key="5">
    <source>
        <dbReference type="ARBA" id="ARBA00022519"/>
    </source>
</evidence>
<name>A0A948TEJ9_9GAMM</name>
<accession>A0A948TEJ9</accession>
<proteinExistence type="inferred from homology"/>
<dbReference type="Pfam" id="PF04217">
    <property type="entry name" value="DUF412"/>
    <property type="match status" value="2"/>
</dbReference>
<reference evidence="10" key="1">
    <citation type="journal article" date="2021" name="PeerJ">
        <title>Extensive microbial diversity within the chicken gut microbiome revealed by metagenomics and culture.</title>
        <authorList>
            <person name="Gilroy R."/>
            <person name="Ravi A."/>
            <person name="Getino M."/>
            <person name="Pursley I."/>
            <person name="Horton D.L."/>
            <person name="Alikhan N.F."/>
            <person name="Baker D."/>
            <person name="Gharbi K."/>
            <person name="Hall N."/>
            <person name="Watson M."/>
            <person name="Adriaenssens E.M."/>
            <person name="Foster-Nyarko E."/>
            <person name="Jarju S."/>
            <person name="Secka A."/>
            <person name="Antonio M."/>
            <person name="Oren A."/>
            <person name="Chaudhuri R.R."/>
            <person name="La Ragione R."/>
            <person name="Hildebrand F."/>
            <person name="Pallen M.J."/>
        </authorList>
    </citation>
    <scope>NUCLEOTIDE SEQUENCE</scope>
    <source>
        <strain evidence="10">378</strain>
    </source>
</reference>
<evidence type="ECO:0000256" key="6">
    <source>
        <dbReference type="ARBA" id="ARBA00022692"/>
    </source>
</evidence>
<keyword evidence="4" id="KW-1003">Cell membrane</keyword>
<evidence type="ECO:0000256" key="9">
    <source>
        <dbReference type="SAM" id="Phobius"/>
    </source>
</evidence>
<evidence type="ECO:0000313" key="10">
    <source>
        <dbReference type="EMBL" id="MBU3843429.1"/>
    </source>
</evidence>
<dbReference type="AlphaFoldDB" id="A0A948TEJ9"/>
<keyword evidence="5" id="KW-0997">Cell inner membrane</keyword>
<gene>
    <name evidence="10" type="ORF">H9847_00935</name>
</gene>
<organism evidence="10 11">
    <name type="scientific">Candidatus Anaerobiospirillum pullicola</name>
    <dbReference type="NCBI Taxonomy" id="2838451"/>
    <lineage>
        <taxon>Bacteria</taxon>
        <taxon>Pseudomonadati</taxon>
        <taxon>Pseudomonadota</taxon>
        <taxon>Gammaproteobacteria</taxon>
        <taxon>Aeromonadales</taxon>
        <taxon>Succinivibrionaceae</taxon>
        <taxon>Anaerobiospirillum</taxon>
    </lineage>
</organism>
<evidence type="ECO:0000256" key="1">
    <source>
        <dbReference type="ARBA" id="ARBA00004429"/>
    </source>
</evidence>
<sequence>MMLFSKIINAIKLGSHYMDLWPDEPILMAIFPEMRYKKMMSLGRIVLPPVVAFLVFWIYYTCGGFSGLYLLFTHPSSGSMTLYLSIVSVIFMILILLQLPLLGVVWFSVRATTPLNQRQQQFYFDLIQKLEKTPAQNPTMLDFITAINQGLKTFKDKDFLDRL</sequence>
<dbReference type="Proteomes" id="UP000733611">
    <property type="component" value="Unassembled WGS sequence"/>
</dbReference>